<evidence type="ECO:0000256" key="9">
    <source>
        <dbReference type="ARBA" id="ARBA00031696"/>
    </source>
</evidence>
<dbReference type="EC" id="2.6.1.5" evidence="4"/>
<evidence type="ECO:0000256" key="1">
    <source>
        <dbReference type="ARBA" id="ARBA00001933"/>
    </source>
</evidence>
<keyword evidence="13" id="KW-1185">Reference proteome</keyword>
<accession>A0A8J2KMS5</accession>
<dbReference type="FunFam" id="3.40.640.10:FF:000048">
    <property type="entry name" value="tyrosine aminotransferase"/>
    <property type="match status" value="1"/>
</dbReference>
<dbReference type="AlphaFoldDB" id="A0A8J2KMS5"/>
<dbReference type="PROSITE" id="PS00105">
    <property type="entry name" value="AA_TRANSFER_CLASS_1"/>
    <property type="match status" value="1"/>
</dbReference>
<dbReference type="CDD" id="cd00609">
    <property type="entry name" value="AAT_like"/>
    <property type="match status" value="1"/>
</dbReference>
<sequence length="276" mass="30697">MIKPQYNVMPLERHTLVKVPKIFFSKGDPTIYGNLKPHESIIDAVQKSLTSMIHNGYAPANGYLKAREAVAEYYSVPEAPLSAQDVILCSGCSHSLDLCIAALASRGQNILMPRPGFAIYRTLAQGYGIHTKNYNLLPDREWEIDLDHLESQIDRGTAAIVVNNPSNPCGSVYSREHLRKILDLAEKYSLPIIADEIYDFFVFKGEEFVPLATLSTNVPILACSGLTKRFLVPGWRMGWVLIHDRQNAFKNEIRGALQSLSQRIIGSNTLVQGALA</sequence>
<keyword evidence="8" id="KW-0663">Pyridoxal phosphate</keyword>
<comment type="caution">
    <text evidence="12">The sequence shown here is derived from an EMBL/GenBank/DDBJ whole genome shotgun (WGS) entry which is preliminary data.</text>
</comment>
<dbReference type="PANTHER" id="PTHR45744:SF2">
    <property type="entry name" value="TYROSINE AMINOTRANSFERASE"/>
    <property type="match status" value="1"/>
</dbReference>
<comment type="similarity">
    <text evidence="3">Belongs to the class-I pyridoxal-phosphate-dependent aminotransferase family.</text>
</comment>
<dbReference type="InterPro" id="IPR005958">
    <property type="entry name" value="TyrNic_aminoTrfase"/>
</dbReference>
<dbReference type="GO" id="GO:0030170">
    <property type="term" value="F:pyridoxal phosphate binding"/>
    <property type="evidence" value="ECO:0007669"/>
    <property type="project" value="InterPro"/>
</dbReference>
<dbReference type="GO" id="GO:0006572">
    <property type="term" value="P:L-tyrosine catabolic process"/>
    <property type="evidence" value="ECO:0007669"/>
    <property type="project" value="TreeGrafter"/>
</dbReference>
<protein>
    <recommendedName>
        <fullName evidence="5">Tyrosine aminotransferase</fullName>
        <ecNumber evidence="4">2.6.1.5</ecNumber>
    </recommendedName>
    <alternativeName>
        <fullName evidence="9">L-tyrosine:2-oxoglutarate aminotransferase</fullName>
    </alternativeName>
</protein>
<dbReference type="OrthoDB" id="7042322at2759"/>
<dbReference type="GO" id="GO:0004838">
    <property type="term" value="F:L-tyrosine-2-oxoglutarate transaminase activity"/>
    <property type="evidence" value="ECO:0007669"/>
    <property type="project" value="TreeGrafter"/>
</dbReference>
<dbReference type="PANTHER" id="PTHR45744">
    <property type="entry name" value="TYROSINE AMINOTRANSFERASE"/>
    <property type="match status" value="1"/>
</dbReference>
<comment type="cofactor">
    <cofactor evidence="1">
        <name>pyridoxal 5'-phosphate</name>
        <dbReference type="ChEBI" id="CHEBI:597326"/>
    </cofactor>
</comment>
<evidence type="ECO:0000256" key="4">
    <source>
        <dbReference type="ARBA" id="ARBA00012749"/>
    </source>
</evidence>
<feature type="domain" description="Aminotransferase class I/classII large" evidence="11">
    <location>
        <begin position="21"/>
        <end position="275"/>
    </location>
</feature>
<evidence type="ECO:0000256" key="10">
    <source>
        <dbReference type="ARBA" id="ARBA00047798"/>
    </source>
</evidence>
<evidence type="ECO:0000256" key="5">
    <source>
        <dbReference type="ARBA" id="ARBA00015959"/>
    </source>
</evidence>
<dbReference type="Pfam" id="PF00155">
    <property type="entry name" value="Aminotran_1_2"/>
    <property type="match status" value="1"/>
</dbReference>
<dbReference type="GO" id="GO:0006559">
    <property type="term" value="P:L-phenylalanine catabolic process"/>
    <property type="evidence" value="ECO:0007669"/>
    <property type="project" value="TreeGrafter"/>
</dbReference>
<evidence type="ECO:0000256" key="8">
    <source>
        <dbReference type="ARBA" id="ARBA00022898"/>
    </source>
</evidence>
<evidence type="ECO:0000313" key="12">
    <source>
        <dbReference type="EMBL" id="CAG7728770.1"/>
    </source>
</evidence>
<dbReference type="InterPro" id="IPR004839">
    <property type="entry name" value="Aminotransferase_I/II_large"/>
</dbReference>
<evidence type="ECO:0000256" key="3">
    <source>
        <dbReference type="ARBA" id="ARBA00007441"/>
    </source>
</evidence>
<evidence type="ECO:0000256" key="7">
    <source>
        <dbReference type="ARBA" id="ARBA00022679"/>
    </source>
</evidence>
<keyword evidence="7" id="KW-0808">Transferase</keyword>
<feature type="non-terminal residue" evidence="12">
    <location>
        <position position="1"/>
    </location>
</feature>
<keyword evidence="6" id="KW-0032">Aminotransferase</keyword>
<reference evidence="12" key="1">
    <citation type="submission" date="2021-06" db="EMBL/GenBank/DDBJ databases">
        <authorList>
            <person name="Hodson N. C."/>
            <person name="Mongue J. A."/>
            <person name="Jaron S. K."/>
        </authorList>
    </citation>
    <scope>NUCLEOTIDE SEQUENCE</scope>
</reference>
<evidence type="ECO:0000256" key="2">
    <source>
        <dbReference type="ARBA" id="ARBA00005203"/>
    </source>
</evidence>
<evidence type="ECO:0000313" key="13">
    <source>
        <dbReference type="Proteomes" id="UP000708208"/>
    </source>
</evidence>
<evidence type="ECO:0000256" key="6">
    <source>
        <dbReference type="ARBA" id="ARBA00022576"/>
    </source>
</evidence>
<dbReference type="EMBL" id="CAJVCH010168341">
    <property type="protein sequence ID" value="CAG7728770.1"/>
    <property type="molecule type" value="Genomic_DNA"/>
</dbReference>
<dbReference type="Proteomes" id="UP000708208">
    <property type="component" value="Unassembled WGS sequence"/>
</dbReference>
<dbReference type="InterPro" id="IPR004838">
    <property type="entry name" value="NHTrfase_class1_PyrdxlP-BS"/>
</dbReference>
<proteinExistence type="inferred from homology"/>
<comment type="catalytic activity">
    <reaction evidence="10">
        <text>L-tyrosine + 2-oxoglutarate = 3-(4-hydroxyphenyl)pyruvate + L-glutamate</text>
        <dbReference type="Rhea" id="RHEA:15093"/>
        <dbReference type="ChEBI" id="CHEBI:16810"/>
        <dbReference type="ChEBI" id="CHEBI:29985"/>
        <dbReference type="ChEBI" id="CHEBI:36242"/>
        <dbReference type="ChEBI" id="CHEBI:58315"/>
        <dbReference type="EC" id="2.6.1.5"/>
    </reaction>
</comment>
<evidence type="ECO:0000259" key="11">
    <source>
        <dbReference type="Pfam" id="PF00155"/>
    </source>
</evidence>
<dbReference type="NCBIfam" id="TIGR01265">
    <property type="entry name" value="tyr_nico_aTase"/>
    <property type="match status" value="1"/>
</dbReference>
<comment type="pathway">
    <text evidence="2">Amino-acid degradation; L-phenylalanine degradation; acetoacetate and fumarate from L-phenylalanine: step 2/6.</text>
</comment>
<organism evidence="12 13">
    <name type="scientific">Allacma fusca</name>
    <dbReference type="NCBI Taxonomy" id="39272"/>
    <lineage>
        <taxon>Eukaryota</taxon>
        <taxon>Metazoa</taxon>
        <taxon>Ecdysozoa</taxon>
        <taxon>Arthropoda</taxon>
        <taxon>Hexapoda</taxon>
        <taxon>Collembola</taxon>
        <taxon>Symphypleona</taxon>
        <taxon>Sminthuridae</taxon>
        <taxon>Allacma</taxon>
    </lineage>
</organism>
<gene>
    <name evidence="12" type="ORF">AFUS01_LOCUS17527</name>
</gene>
<name>A0A8J2KMS5_9HEXA</name>